<dbReference type="Proteomes" id="UP000324222">
    <property type="component" value="Unassembled WGS sequence"/>
</dbReference>
<name>A0A5B7KCI3_PORTR</name>
<protein>
    <recommendedName>
        <fullName evidence="3">SGNH hydrolase-type esterase domain-containing protein</fullName>
    </recommendedName>
</protein>
<gene>
    <name evidence="1" type="ORF">E2C01_102192</name>
</gene>
<dbReference type="EMBL" id="VSRR010150905">
    <property type="protein sequence ID" value="MPD06383.1"/>
    <property type="molecule type" value="Genomic_DNA"/>
</dbReference>
<keyword evidence="2" id="KW-1185">Reference proteome</keyword>
<dbReference type="AlphaFoldDB" id="A0A5B7KCI3"/>
<evidence type="ECO:0000313" key="1">
    <source>
        <dbReference type="EMBL" id="MPD06383.1"/>
    </source>
</evidence>
<accession>A0A5B7KCI3</accession>
<proteinExistence type="predicted"/>
<evidence type="ECO:0000313" key="2">
    <source>
        <dbReference type="Proteomes" id="UP000324222"/>
    </source>
</evidence>
<sequence length="97" mass="11311">MCVAVVGVMRRPREGERYERLRRRTNAKIQEEVLKLKRDWLKKKTGNISFIDLDPVLREGMDFLPDGVHLNEAGNKRMCGRLREWVRARSTVCVDAA</sequence>
<dbReference type="Gene3D" id="3.40.50.1110">
    <property type="entry name" value="SGNH hydrolase"/>
    <property type="match status" value="1"/>
</dbReference>
<evidence type="ECO:0008006" key="3">
    <source>
        <dbReference type="Google" id="ProtNLM"/>
    </source>
</evidence>
<comment type="caution">
    <text evidence="1">The sequence shown here is derived from an EMBL/GenBank/DDBJ whole genome shotgun (WGS) entry which is preliminary data.</text>
</comment>
<reference evidence="1 2" key="1">
    <citation type="submission" date="2019-05" db="EMBL/GenBank/DDBJ databases">
        <title>Another draft genome of Portunus trituberculatus and its Hox gene families provides insights of decapod evolution.</title>
        <authorList>
            <person name="Jeong J.-H."/>
            <person name="Song I."/>
            <person name="Kim S."/>
            <person name="Choi T."/>
            <person name="Kim D."/>
            <person name="Ryu S."/>
            <person name="Kim W."/>
        </authorList>
    </citation>
    <scope>NUCLEOTIDE SEQUENCE [LARGE SCALE GENOMIC DNA]</scope>
    <source>
        <tissue evidence="1">Muscle</tissue>
    </source>
</reference>
<dbReference type="SUPFAM" id="SSF52266">
    <property type="entry name" value="SGNH hydrolase"/>
    <property type="match status" value="1"/>
</dbReference>
<organism evidence="1 2">
    <name type="scientific">Portunus trituberculatus</name>
    <name type="common">Swimming crab</name>
    <name type="synonym">Neptunus trituberculatus</name>
    <dbReference type="NCBI Taxonomy" id="210409"/>
    <lineage>
        <taxon>Eukaryota</taxon>
        <taxon>Metazoa</taxon>
        <taxon>Ecdysozoa</taxon>
        <taxon>Arthropoda</taxon>
        <taxon>Crustacea</taxon>
        <taxon>Multicrustacea</taxon>
        <taxon>Malacostraca</taxon>
        <taxon>Eumalacostraca</taxon>
        <taxon>Eucarida</taxon>
        <taxon>Decapoda</taxon>
        <taxon>Pleocyemata</taxon>
        <taxon>Brachyura</taxon>
        <taxon>Eubrachyura</taxon>
        <taxon>Portunoidea</taxon>
        <taxon>Portunidae</taxon>
        <taxon>Portuninae</taxon>
        <taxon>Portunus</taxon>
    </lineage>
</organism>
<dbReference type="InterPro" id="IPR036514">
    <property type="entry name" value="SGNH_hydro_sf"/>
</dbReference>